<evidence type="ECO:0000256" key="4">
    <source>
        <dbReference type="ARBA" id="ARBA00022679"/>
    </source>
</evidence>
<protein>
    <recommendedName>
        <fullName evidence="2">non-specific serine/threonine protein kinase</fullName>
        <ecNumber evidence="2">2.7.11.1</ecNumber>
    </recommendedName>
</protein>
<evidence type="ECO:0000256" key="15">
    <source>
        <dbReference type="PROSITE-ProRule" id="PRU10141"/>
    </source>
</evidence>
<keyword evidence="19" id="KW-1185">Reference proteome</keyword>
<dbReference type="SUPFAM" id="SSF49870">
    <property type="entry name" value="Osmotin, thaumatin-like protein"/>
    <property type="match status" value="3"/>
</dbReference>
<feature type="binding site" evidence="15">
    <location>
        <position position="501"/>
    </location>
    <ligand>
        <name>ATP</name>
        <dbReference type="ChEBI" id="CHEBI:30616"/>
    </ligand>
</feature>
<proteinExistence type="predicted"/>
<dbReference type="SUPFAM" id="SSF56112">
    <property type="entry name" value="Protein kinase-like (PK-like)"/>
    <property type="match status" value="2"/>
</dbReference>
<evidence type="ECO:0000313" key="19">
    <source>
        <dbReference type="Proteomes" id="UP000682877"/>
    </source>
</evidence>
<evidence type="ECO:0000259" key="17">
    <source>
        <dbReference type="PROSITE" id="PS50011"/>
    </source>
</evidence>
<evidence type="ECO:0000256" key="3">
    <source>
        <dbReference type="ARBA" id="ARBA00022527"/>
    </source>
</evidence>
<dbReference type="FunFam" id="3.30.200.20:FF:000644">
    <property type="entry name" value="Suppressor of npr1-1 constitutive 4"/>
    <property type="match status" value="2"/>
</dbReference>
<evidence type="ECO:0000313" key="18">
    <source>
        <dbReference type="EMBL" id="CAE6189501.1"/>
    </source>
</evidence>
<name>A0A8S2AWR0_ARAAE</name>
<dbReference type="PROSITE" id="PS51367">
    <property type="entry name" value="THAUMATIN_2"/>
    <property type="match status" value="3"/>
</dbReference>
<dbReference type="InterPro" id="IPR000719">
    <property type="entry name" value="Prot_kinase_dom"/>
</dbReference>
<comment type="catalytic activity">
    <reaction evidence="13">
        <text>L-threonyl-[protein] + ATP = O-phospho-L-threonyl-[protein] + ADP + H(+)</text>
        <dbReference type="Rhea" id="RHEA:46608"/>
        <dbReference type="Rhea" id="RHEA-COMP:11060"/>
        <dbReference type="Rhea" id="RHEA-COMP:11605"/>
        <dbReference type="ChEBI" id="CHEBI:15378"/>
        <dbReference type="ChEBI" id="CHEBI:30013"/>
        <dbReference type="ChEBI" id="CHEBI:30616"/>
        <dbReference type="ChEBI" id="CHEBI:61977"/>
        <dbReference type="ChEBI" id="CHEBI:456216"/>
        <dbReference type="EC" id="2.7.11.1"/>
    </reaction>
</comment>
<comment type="subcellular location">
    <subcellularLocation>
        <location evidence="1">Membrane</location>
        <topology evidence="1">Single-pass type I membrane protein</topology>
    </subcellularLocation>
</comment>
<evidence type="ECO:0000256" key="1">
    <source>
        <dbReference type="ARBA" id="ARBA00004479"/>
    </source>
</evidence>
<dbReference type="SMART" id="SM00205">
    <property type="entry name" value="THN"/>
    <property type="match status" value="3"/>
</dbReference>
<evidence type="ECO:0000256" key="13">
    <source>
        <dbReference type="ARBA" id="ARBA00047899"/>
    </source>
</evidence>
<feature type="transmembrane region" description="Helical" evidence="16">
    <location>
        <begin position="417"/>
        <end position="439"/>
    </location>
</feature>
<evidence type="ECO:0000256" key="9">
    <source>
        <dbReference type="ARBA" id="ARBA00022840"/>
    </source>
</evidence>
<dbReference type="EMBL" id="LR999457">
    <property type="protein sequence ID" value="CAE6189501.1"/>
    <property type="molecule type" value="Genomic_DNA"/>
</dbReference>
<evidence type="ECO:0000256" key="7">
    <source>
        <dbReference type="ARBA" id="ARBA00022741"/>
    </source>
</evidence>
<keyword evidence="3" id="KW-0723">Serine/threonine-protein kinase</keyword>
<dbReference type="PROSITE" id="PS50011">
    <property type="entry name" value="PROTEIN_KINASE_DOM"/>
    <property type="match status" value="2"/>
</dbReference>
<keyword evidence="9 15" id="KW-0067">ATP-binding</keyword>
<dbReference type="InterPro" id="IPR017949">
    <property type="entry name" value="Thaumatin_CS"/>
</dbReference>
<dbReference type="Gene3D" id="2.60.110.10">
    <property type="entry name" value="Thaumatin"/>
    <property type="match status" value="3"/>
</dbReference>
<dbReference type="Gene3D" id="3.30.200.20">
    <property type="entry name" value="Phosphorylase Kinase, domain 1"/>
    <property type="match status" value="2"/>
</dbReference>
<evidence type="ECO:0000256" key="14">
    <source>
        <dbReference type="ARBA" id="ARBA00048679"/>
    </source>
</evidence>
<evidence type="ECO:0000256" key="12">
    <source>
        <dbReference type="ARBA" id="ARBA00023180"/>
    </source>
</evidence>
<evidence type="ECO:0000256" key="6">
    <source>
        <dbReference type="ARBA" id="ARBA00022729"/>
    </source>
</evidence>
<keyword evidence="7 15" id="KW-0547">Nucleotide-binding</keyword>
<reference evidence="18" key="1">
    <citation type="submission" date="2021-01" db="EMBL/GenBank/DDBJ databases">
        <authorList>
            <person name="Bezrukov I."/>
        </authorList>
    </citation>
    <scope>NUCLEOTIDE SEQUENCE</scope>
</reference>
<keyword evidence="11 16" id="KW-0472">Membrane</keyword>
<dbReference type="GO" id="GO:0016020">
    <property type="term" value="C:membrane"/>
    <property type="evidence" value="ECO:0007669"/>
    <property type="project" value="UniProtKB-SubCell"/>
</dbReference>
<gene>
    <name evidence="18" type="ORF">AARE701A_LOCUS19084</name>
</gene>
<dbReference type="GO" id="GO:0004674">
    <property type="term" value="F:protein serine/threonine kinase activity"/>
    <property type="evidence" value="ECO:0007669"/>
    <property type="project" value="UniProtKB-KW"/>
</dbReference>
<comment type="catalytic activity">
    <reaction evidence="14">
        <text>L-seryl-[protein] + ATP = O-phospho-L-seryl-[protein] + ADP + H(+)</text>
        <dbReference type="Rhea" id="RHEA:17989"/>
        <dbReference type="Rhea" id="RHEA-COMP:9863"/>
        <dbReference type="Rhea" id="RHEA-COMP:11604"/>
        <dbReference type="ChEBI" id="CHEBI:15378"/>
        <dbReference type="ChEBI" id="CHEBI:29999"/>
        <dbReference type="ChEBI" id="CHEBI:30616"/>
        <dbReference type="ChEBI" id="CHEBI:83421"/>
        <dbReference type="ChEBI" id="CHEBI:456216"/>
        <dbReference type="EC" id="2.7.11.1"/>
    </reaction>
</comment>
<dbReference type="Gene3D" id="1.10.510.10">
    <property type="entry name" value="Transferase(Phosphotransferase) domain 1"/>
    <property type="match status" value="2"/>
</dbReference>
<dbReference type="Proteomes" id="UP000682877">
    <property type="component" value="Chromosome 7"/>
</dbReference>
<keyword evidence="12" id="KW-0325">Glycoprotein</keyword>
<dbReference type="Pfam" id="PF00314">
    <property type="entry name" value="Thaumatin"/>
    <property type="match status" value="4"/>
</dbReference>
<sequence length="1287" mass="142379">MSILTIENKCNHTVWPVIFSWNVDSQVFPTGFALRRGEARAIHAPSSWYGLISARTLCSTDSTGKFSCVTGDCESGTIECPGNYGWAPVTYVYFRINNGGINSYTISVEYGYNLPLMVVPSQRTRTCISAGCVVELNKTCPKDLMKLSRENLVACSSTCMEFDTPETCCTQDFKSKQNCKPTVYTQNFERACPLAQIYAYDDNNSTVTCRNSTDYNKCDYTVWPVIFSWKLPISPNGFALTSGEARTVHAESSWYGLISGRTLCSTNSRGNFSCATGDCQSGNIECPDEYEWSAVTYVYLRIDDGGINSYTISLEYGYNIPLMVVPSHSSGTCISSGCVVDLKKTCPDDLELFTGGNKSVALARVENTNFEKACPSAYSYAYNNNNSTFICPNSTDFVITFCPSSIPNTTRFLHPKFFLAGGSAALVVLIIIVGIVVMVRGKNERNSNYENVEAVVMLKRYSYKNVKKMTNSFAHVIGKGGFGTVYKGKLPDASGRDIALKILEDTKGNGDDFINELASMSIASHVNIVSLFGFCYEGSKRAIIYEFMPNGSLDKFISEDMSTKMDCRTLYNIAVGVSHWLEYLHNSCVSKIVHFDIKPQNILMDEDFCPKISDFGLAKLCKKNDSIISMLGARGTVGYIAPETNPADRPPMKKVVEMLEGSLEALKVPPKPTLTLPAPMTKRLPLILLLASHLFVSGVFSTSILTIENKCSNTIWPVIFSWRSQVSTTGFTLKTGEARAIEAPSSWYGLISARTLCSNSTGNFSCATGDCESGEIECPGAYSWSPVTYILFRIDDGGINSYIISLEYGYNLPLTVVPSSPACSSSGCMVDLNKTCPNDLKKFSKGDLVACNSACRESESQENCCTHYFNSKQTCKATQYVQNFDRACPFAYSYPFHGNNSTFTCTNSTDYLITFCPSSIPNTTRSSMAPFPEPKDNSLRTLKPILGGSAALAALIIIVVIVLVVRAKNAKRKSELNDENIEAVVMLKRYSFEKVKKMTNSFDHVIGQGGFGTVYKGKLPDASGRDIALKILKESKGNGEEFINELVSMSRASHVNIVSLFGFCYEGSQRAIIYEFMPNGSLDKFISENMSTKIDWKTLYNISVGVARGLEYLHNSCVSKIVHFDIKPQNILIDEDFCPKISDFGLAKLCKKKESVISMLDARGTVGYIAPEMFSKNYGGVSHKSDVYSYGMVVLEMIGATKREGVETSTTNKSSMYFPDWVYEDLERKETMRLLEDHRIEEEEEKIVKKLTLVGLWCIQTNPLDRPPMRKVVEMLEGSLEALQVPP</sequence>
<dbReference type="InterPro" id="IPR008271">
    <property type="entry name" value="Ser/Thr_kinase_AS"/>
</dbReference>
<dbReference type="FunFam" id="2.60.110.10:FF:000004">
    <property type="entry name" value="THAUMATIN-LIKE PROTEIN 1"/>
    <property type="match status" value="2"/>
</dbReference>
<dbReference type="InterPro" id="IPR045874">
    <property type="entry name" value="LRK10/LRL21-25-like"/>
</dbReference>
<keyword evidence="8" id="KW-0418">Kinase</keyword>
<evidence type="ECO:0000256" key="8">
    <source>
        <dbReference type="ARBA" id="ARBA00022777"/>
    </source>
</evidence>
<evidence type="ECO:0000256" key="16">
    <source>
        <dbReference type="SAM" id="Phobius"/>
    </source>
</evidence>
<accession>A0A8S2AWR0</accession>
<feature type="transmembrane region" description="Helical" evidence="16">
    <location>
        <begin position="945"/>
        <end position="965"/>
    </location>
</feature>
<keyword evidence="4" id="KW-0808">Transferase</keyword>
<dbReference type="InterPro" id="IPR001245">
    <property type="entry name" value="Ser-Thr/Tyr_kinase_cat_dom"/>
</dbReference>
<dbReference type="InterPro" id="IPR011009">
    <property type="entry name" value="Kinase-like_dom_sf"/>
</dbReference>
<dbReference type="SMART" id="SM00220">
    <property type="entry name" value="S_TKc"/>
    <property type="match status" value="2"/>
</dbReference>
<dbReference type="GO" id="GO:0005524">
    <property type="term" value="F:ATP binding"/>
    <property type="evidence" value="ECO:0007669"/>
    <property type="project" value="UniProtKB-UniRule"/>
</dbReference>
<dbReference type="PANTHER" id="PTHR27009">
    <property type="entry name" value="RUST RESISTANCE KINASE LR10-RELATED"/>
    <property type="match status" value="1"/>
</dbReference>
<evidence type="ECO:0000256" key="5">
    <source>
        <dbReference type="ARBA" id="ARBA00022692"/>
    </source>
</evidence>
<dbReference type="EC" id="2.7.11.1" evidence="2"/>
<dbReference type="Pfam" id="PF07714">
    <property type="entry name" value="PK_Tyr_Ser-Thr"/>
    <property type="match status" value="2"/>
</dbReference>
<dbReference type="InterPro" id="IPR037176">
    <property type="entry name" value="Osmotin/thaumatin-like_sf"/>
</dbReference>
<evidence type="ECO:0000256" key="10">
    <source>
        <dbReference type="ARBA" id="ARBA00022989"/>
    </source>
</evidence>
<dbReference type="PROSITE" id="PS00108">
    <property type="entry name" value="PROTEIN_KINASE_ST"/>
    <property type="match status" value="2"/>
</dbReference>
<dbReference type="FunFam" id="1.10.510.10:FF:001023">
    <property type="entry name" value="Os07g0541700 protein"/>
    <property type="match status" value="1"/>
</dbReference>
<feature type="binding site" evidence="15">
    <location>
        <position position="1030"/>
    </location>
    <ligand>
        <name>ATP</name>
        <dbReference type="ChEBI" id="CHEBI:30616"/>
    </ligand>
</feature>
<dbReference type="PROSITE" id="PS00316">
    <property type="entry name" value="THAUMATIN_1"/>
    <property type="match status" value="3"/>
</dbReference>
<dbReference type="InterPro" id="IPR001938">
    <property type="entry name" value="Thaumatin"/>
</dbReference>
<feature type="domain" description="Protein kinase" evidence="17">
    <location>
        <begin position="471"/>
        <end position="748"/>
    </location>
</feature>
<keyword evidence="10 16" id="KW-1133">Transmembrane helix</keyword>
<keyword evidence="5 16" id="KW-0812">Transmembrane</keyword>
<dbReference type="InterPro" id="IPR017441">
    <property type="entry name" value="Protein_kinase_ATP_BS"/>
</dbReference>
<keyword evidence="6" id="KW-0732">Signal</keyword>
<evidence type="ECO:0000256" key="2">
    <source>
        <dbReference type="ARBA" id="ARBA00012513"/>
    </source>
</evidence>
<evidence type="ECO:0000256" key="11">
    <source>
        <dbReference type="ARBA" id="ARBA00023136"/>
    </source>
</evidence>
<feature type="domain" description="Protein kinase" evidence="17">
    <location>
        <begin position="1000"/>
        <end position="1280"/>
    </location>
</feature>
<dbReference type="PROSITE" id="PS00107">
    <property type="entry name" value="PROTEIN_KINASE_ATP"/>
    <property type="match status" value="2"/>
</dbReference>
<organism evidence="18 19">
    <name type="scientific">Arabidopsis arenosa</name>
    <name type="common">Sand rock-cress</name>
    <name type="synonym">Cardaminopsis arenosa</name>
    <dbReference type="NCBI Taxonomy" id="38785"/>
    <lineage>
        <taxon>Eukaryota</taxon>
        <taxon>Viridiplantae</taxon>
        <taxon>Streptophyta</taxon>
        <taxon>Embryophyta</taxon>
        <taxon>Tracheophyta</taxon>
        <taxon>Spermatophyta</taxon>
        <taxon>Magnoliopsida</taxon>
        <taxon>eudicotyledons</taxon>
        <taxon>Gunneridae</taxon>
        <taxon>Pentapetalae</taxon>
        <taxon>rosids</taxon>
        <taxon>malvids</taxon>
        <taxon>Brassicales</taxon>
        <taxon>Brassicaceae</taxon>
        <taxon>Camelineae</taxon>
        <taxon>Arabidopsis</taxon>
    </lineage>
</organism>
<dbReference type="FunFam" id="1.10.510.10:FF:000590">
    <property type="entry name" value="PR5-like receptor kinase"/>
    <property type="match status" value="1"/>
</dbReference>